<dbReference type="Pfam" id="PF06134">
    <property type="entry name" value="RhaA"/>
    <property type="match status" value="1"/>
</dbReference>
<dbReference type="KEGG" id="csc:Csac_0876"/>
<organism evidence="8 9">
    <name type="scientific">Caldicellulosiruptor saccharolyticus (strain ATCC 43494 / DSM 8903 / Tp8T 6331)</name>
    <dbReference type="NCBI Taxonomy" id="351627"/>
    <lineage>
        <taxon>Bacteria</taxon>
        <taxon>Bacillati</taxon>
        <taxon>Bacillota</taxon>
        <taxon>Bacillota incertae sedis</taxon>
        <taxon>Caldicellulosiruptorales</taxon>
        <taxon>Caldicellulosiruptoraceae</taxon>
        <taxon>Caldicellulosiruptor</taxon>
    </lineage>
</organism>
<dbReference type="PANTHER" id="PTHR30268">
    <property type="entry name" value="L-RHAMNOSE ISOMERASE"/>
    <property type="match status" value="1"/>
</dbReference>
<dbReference type="EMBL" id="CP000679">
    <property type="protein sequence ID" value="ABP66492.1"/>
    <property type="molecule type" value="Genomic_DNA"/>
</dbReference>
<dbReference type="RefSeq" id="WP_011916438.1">
    <property type="nucleotide sequence ID" value="NC_009437.1"/>
</dbReference>
<dbReference type="SUPFAM" id="SSF51658">
    <property type="entry name" value="Xylose isomerase-like"/>
    <property type="match status" value="1"/>
</dbReference>
<gene>
    <name evidence="6" type="primary">rhaA</name>
    <name evidence="8" type="ordered locus">Csac_0876</name>
</gene>
<protein>
    <recommendedName>
        <fullName evidence="6 7">L-rhamnose isomerase</fullName>
        <ecNumber evidence="6 7">5.3.1.14</ecNumber>
    </recommendedName>
</protein>
<reference evidence="8 9" key="1">
    <citation type="journal article" date="2008" name="Appl. Environ. Microbiol.">
        <title>Hydrogenomics of the extremely thermophilic bacterium Caldicellulosiruptor saccharolyticus.</title>
        <authorList>
            <person name="van de Werken H.J."/>
            <person name="Verhaart M.R."/>
            <person name="VanFossen A.L."/>
            <person name="Willquist K."/>
            <person name="Lewis D.L."/>
            <person name="Nichols J.D."/>
            <person name="Goorissen H.P."/>
            <person name="Mongodin E.F."/>
            <person name="Nelson K.E."/>
            <person name="van Niel E.W."/>
            <person name="Stams A.J."/>
            <person name="Ward D.E."/>
            <person name="de Vos W.M."/>
            <person name="van der Oost J."/>
            <person name="Kelly R.M."/>
            <person name="Kengen S.W."/>
        </authorList>
    </citation>
    <scope>NUCLEOTIDE SEQUENCE [LARGE SCALE GENOMIC DNA]</scope>
    <source>
        <strain evidence="9">ATCC 43494 / DSM 8903 / Tp8T 6331</strain>
    </source>
</reference>
<feature type="binding site" evidence="6">
    <location>
        <position position="269"/>
    </location>
    <ligand>
        <name>Mn(2+)</name>
        <dbReference type="ChEBI" id="CHEBI:29035"/>
    </ligand>
</feature>
<evidence type="ECO:0000256" key="5">
    <source>
        <dbReference type="ARBA" id="ARBA00023308"/>
    </source>
</evidence>
<comment type="function">
    <text evidence="6">Catalyzes the interconversion of L-rhamnose and L-rhamnulose.</text>
</comment>
<dbReference type="OrthoDB" id="9766697at2"/>
<evidence type="ECO:0000313" key="9">
    <source>
        <dbReference type="Proteomes" id="UP000000256"/>
    </source>
</evidence>
<comment type="subcellular location">
    <subcellularLocation>
        <location evidence="6">Cytoplasm</location>
    </subcellularLocation>
</comment>
<dbReference type="STRING" id="351627.Csac_0876"/>
<dbReference type="NCBIfam" id="TIGR01748">
    <property type="entry name" value="rhaA"/>
    <property type="match status" value="1"/>
</dbReference>
<dbReference type="GO" id="GO:0019301">
    <property type="term" value="P:rhamnose catabolic process"/>
    <property type="evidence" value="ECO:0007669"/>
    <property type="project" value="UniProtKB-UniRule"/>
</dbReference>
<dbReference type="AlphaFoldDB" id="A4XHV7"/>
<comment type="pathway">
    <text evidence="6">Carbohydrate degradation; L-rhamnose degradation; glycerone phosphate from L-rhamnose: step 1/3.</text>
</comment>
<evidence type="ECO:0000256" key="2">
    <source>
        <dbReference type="ARBA" id="ARBA00022723"/>
    </source>
</evidence>
<keyword evidence="1 6" id="KW-0963">Cytoplasm</keyword>
<evidence type="ECO:0000256" key="1">
    <source>
        <dbReference type="ARBA" id="ARBA00022490"/>
    </source>
</evidence>
<comment type="similarity">
    <text evidence="6">Belongs to the rhamnose isomerase family.</text>
</comment>
<keyword evidence="2 6" id="KW-0479">Metal-binding</keyword>
<evidence type="ECO:0000256" key="6">
    <source>
        <dbReference type="HAMAP-Rule" id="MF_00541"/>
    </source>
</evidence>
<dbReference type="InterPro" id="IPR050337">
    <property type="entry name" value="L-rhamnose_isomerase"/>
</dbReference>
<dbReference type="Gene3D" id="3.20.20.150">
    <property type="entry name" value="Divalent-metal-dependent TIM barrel enzymes"/>
    <property type="match status" value="1"/>
</dbReference>
<dbReference type="HOGENOM" id="CLU_052790_0_0_9"/>
<comment type="catalytic activity">
    <reaction evidence="6">
        <text>L-rhamnopyranose = L-rhamnulose</text>
        <dbReference type="Rhea" id="RHEA:23160"/>
        <dbReference type="ChEBI" id="CHEBI:17897"/>
        <dbReference type="ChEBI" id="CHEBI:62346"/>
        <dbReference type="EC" id="5.3.1.14"/>
    </reaction>
</comment>
<dbReference type="GO" id="GO:0030145">
    <property type="term" value="F:manganese ion binding"/>
    <property type="evidence" value="ECO:0007669"/>
    <property type="project" value="UniProtKB-UniRule"/>
</dbReference>
<dbReference type="eggNOG" id="COG4806">
    <property type="taxonomic scope" value="Bacteria"/>
</dbReference>
<dbReference type="NCBIfam" id="NF002203">
    <property type="entry name" value="PRK01076.1"/>
    <property type="match status" value="1"/>
</dbReference>
<dbReference type="Proteomes" id="UP000000256">
    <property type="component" value="Chromosome"/>
</dbReference>
<dbReference type="InterPro" id="IPR036237">
    <property type="entry name" value="Xyl_isomerase-like_sf"/>
</dbReference>
<proteinExistence type="inferred from homology"/>
<dbReference type="EC" id="5.3.1.14" evidence="6 7"/>
<keyword evidence="3 6" id="KW-0464">Manganese</keyword>
<name>A4XHV7_CALS8</name>
<dbReference type="BRENDA" id="5.3.1.14">
    <property type="organism ID" value="1055"/>
</dbReference>
<comment type="cofactor">
    <cofactor evidence="6">
        <name>Mn(2+)</name>
        <dbReference type="ChEBI" id="CHEBI:29035"/>
    </cofactor>
    <text evidence="6">Binds 1 Mn(2+) ion per subunit.</text>
</comment>
<dbReference type="HAMAP" id="MF_00541">
    <property type="entry name" value="RhaA"/>
    <property type="match status" value="1"/>
</dbReference>
<dbReference type="InterPro" id="IPR009308">
    <property type="entry name" value="Rhamnose_isomerase"/>
</dbReference>
<accession>A4XHV7</accession>
<dbReference type="PANTHER" id="PTHR30268:SF0">
    <property type="entry name" value="L-RHAMNOSE ISOMERASE"/>
    <property type="match status" value="1"/>
</dbReference>
<keyword evidence="4 6" id="KW-0413">Isomerase</keyword>
<evidence type="ECO:0000313" key="8">
    <source>
        <dbReference type="EMBL" id="ABP66492.1"/>
    </source>
</evidence>
<dbReference type="UniPathway" id="UPA00541">
    <property type="reaction ID" value="UER00601"/>
</dbReference>
<keyword evidence="9" id="KW-1185">Reference proteome</keyword>
<evidence type="ECO:0000256" key="7">
    <source>
        <dbReference type="NCBIfam" id="TIGR01748"/>
    </source>
</evidence>
<dbReference type="GO" id="GO:0008740">
    <property type="term" value="F:L-rhamnose isomerase activity"/>
    <property type="evidence" value="ECO:0007669"/>
    <property type="project" value="UniProtKB-UniRule"/>
</dbReference>
<dbReference type="GO" id="GO:0019324">
    <property type="term" value="P:L-lyxose metabolic process"/>
    <property type="evidence" value="ECO:0007669"/>
    <property type="project" value="TreeGrafter"/>
</dbReference>
<feature type="binding site" evidence="6">
    <location>
        <position position="303"/>
    </location>
    <ligand>
        <name>Mn(2+)</name>
        <dbReference type="ChEBI" id="CHEBI:29035"/>
    </ligand>
</feature>
<evidence type="ECO:0000256" key="3">
    <source>
        <dbReference type="ARBA" id="ARBA00023211"/>
    </source>
</evidence>
<dbReference type="GO" id="GO:0005737">
    <property type="term" value="C:cytoplasm"/>
    <property type="evidence" value="ECO:0007669"/>
    <property type="project" value="UniProtKB-SubCell"/>
</dbReference>
<sequence>MVFDGEKILPEYERAKEAYAQFGVDTDGVLEKMKNIKISLHCWQGDDVTGFEEATKGMGGGGILATGNYFGKARNGDELRQDLEFAMSLIPGKHKVNLHAIYAETNGKKVDRDQLSVEHFEKWINWAKEKGIGLDFNPTFFAHPKASSGYTLSSKDESIRKFWVQHAIKSREIASVMGKETGQPCINNIWIPDGSKDFPVQRYEHRKILKESLDEIFDAKVDKQYLIDSVESKLFGIGSEAYVVGSHEFYMGYVFTSKHDIAICFDLGHFHPTETISDKISAVLAYSKKILLHLSRGMRWDSDHVVILNDEVLSVAQEVKRTNGFEKVYFALDFFDASINRITAWVTGARAALKAILFALLEPTHLLIETENEGNFGMRLALLEEFKTLPFSAVWNKYCYDSGVPVGSTWLEKVKEYEEKVLKNRV</sequence>
<keyword evidence="5 6" id="KW-0684">Rhamnose metabolism</keyword>
<feature type="binding site" evidence="6">
    <location>
        <position position="301"/>
    </location>
    <ligand>
        <name>Mn(2+)</name>
        <dbReference type="ChEBI" id="CHEBI:29035"/>
    </ligand>
</feature>
<evidence type="ECO:0000256" key="4">
    <source>
        <dbReference type="ARBA" id="ARBA00023235"/>
    </source>
</evidence>